<feature type="transmembrane region" description="Helical" evidence="1">
    <location>
        <begin position="305"/>
        <end position="323"/>
    </location>
</feature>
<sequence length="374" mass="41121">MIQGVRQFRDQYWDRGTPGRQTPAALTKQLYQLWLVGLLLKLIGSSWDVSWHFKWLRDDLAPPHLINTVGTVIVVGLTLFHTFTGYGGDKLTIRLMQAGCGIFLVALPIDIINHRVNGLDITSWSGSHALLYLGTAVMLAGAIRGWMKYFPEGNARTFGLVALWFFFLENVWFPNQHQEYGVRALQAYDSGKAEAEPILLQFAADQLGVPVGREAVVHFALPIADWVYPVWGLVAAAIVLVIARRTIGRRWAATAVAAGYVAYRCLIWPLLAGIDFPKSAVPLFLILVALAIDAAHAVELPTPAAAVLGSAAVTTVGYVGIWFQQEYLWGPPISFSSAAVTAVLLAVLWTVGDMVVHRPETRLIASRLKIGQLR</sequence>
<evidence type="ECO:0000313" key="3">
    <source>
        <dbReference type="Proteomes" id="UP000199682"/>
    </source>
</evidence>
<organism evidence="2 3">
    <name type="scientific">Lentzea albidocapillata subsp. violacea</name>
    <dbReference type="NCBI Taxonomy" id="128104"/>
    <lineage>
        <taxon>Bacteria</taxon>
        <taxon>Bacillati</taxon>
        <taxon>Actinomycetota</taxon>
        <taxon>Actinomycetes</taxon>
        <taxon>Pseudonocardiales</taxon>
        <taxon>Pseudonocardiaceae</taxon>
        <taxon>Lentzea</taxon>
    </lineage>
</organism>
<protein>
    <submittedName>
        <fullName evidence="2">Uncharacterized protein</fullName>
    </submittedName>
</protein>
<feature type="transmembrane region" description="Helical" evidence="1">
    <location>
        <begin position="65"/>
        <end position="83"/>
    </location>
</feature>
<evidence type="ECO:0000313" key="2">
    <source>
        <dbReference type="EMBL" id="SDN19229.1"/>
    </source>
</evidence>
<keyword evidence="1" id="KW-1133">Transmembrane helix</keyword>
<feature type="transmembrane region" description="Helical" evidence="1">
    <location>
        <begin position="335"/>
        <end position="356"/>
    </location>
</feature>
<keyword evidence="1" id="KW-0472">Membrane</keyword>
<gene>
    <name evidence="2" type="ORF">SAMN04488074_1393</name>
</gene>
<feature type="transmembrane region" description="Helical" evidence="1">
    <location>
        <begin position="30"/>
        <end position="53"/>
    </location>
</feature>
<keyword evidence="1" id="KW-0812">Transmembrane</keyword>
<proteinExistence type="predicted"/>
<name>A0A1G9ZD29_9PSEU</name>
<feature type="transmembrane region" description="Helical" evidence="1">
    <location>
        <begin position="155"/>
        <end position="173"/>
    </location>
</feature>
<dbReference type="Proteomes" id="UP000199682">
    <property type="component" value="Unassembled WGS sequence"/>
</dbReference>
<reference evidence="3" key="1">
    <citation type="submission" date="2016-10" db="EMBL/GenBank/DDBJ databases">
        <authorList>
            <person name="Varghese N."/>
            <person name="Submissions S."/>
        </authorList>
    </citation>
    <scope>NUCLEOTIDE SEQUENCE [LARGE SCALE GENOMIC DNA]</scope>
    <source>
        <strain evidence="3">DSM 44796</strain>
    </source>
</reference>
<evidence type="ECO:0000256" key="1">
    <source>
        <dbReference type="SAM" id="Phobius"/>
    </source>
</evidence>
<dbReference type="EMBL" id="FNET01000039">
    <property type="protein sequence ID" value="SDN19229.1"/>
    <property type="molecule type" value="Genomic_DNA"/>
</dbReference>
<feature type="transmembrane region" description="Helical" evidence="1">
    <location>
        <begin position="95"/>
        <end position="112"/>
    </location>
</feature>
<accession>A0A1G9ZD29</accession>
<dbReference type="RefSeq" id="WP_090015270.1">
    <property type="nucleotide sequence ID" value="NZ_FNET01000039.1"/>
</dbReference>
<feature type="transmembrane region" description="Helical" evidence="1">
    <location>
        <begin position="124"/>
        <end position="143"/>
    </location>
</feature>
<feature type="transmembrane region" description="Helical" evidence="1">
    <location>
        <begin position="226"/>
        <end position="243"/>
    </location>
</feature>
<dbReference type="AlphaFoldDB" id="A0A1G9ZD29"/>